<protein>
    <submittedName>
        <fullName evidence="2">Uncharacterized protein</fullName>
    </submittedName>
</protein>
<evidence type="ECO:0000313" key="3">
    <source>
        <dbReference type="Proteomes" id="UP000606974"/>
    </source>
</evidence>
<accession>A0A8H7E4I2</accession>
<reference evidence="2" key="1">
    <citation type="submission" date="2020-02" db="EMBL/GenBank/DDBJ databases">
        <authorList>
            <person name="Palmer J.M."/>
        </authorList>
    </citation>
    <scope>NUCLEOTIDE SEQUENCE</scope>
    <source>
        <strain evidence="2">EPUS1.4</strain>
        <tissue evidence="2">Thallus</tissue>
    </source>
</reference>
<evidence type="ECO:0000256" key="1">
    <source>
        <dbReference type="SAM" id="MobiDB-lite"/>
    </source>
</evidence>
<gene>
    <name evidence="2" type="ORF">GJ744_008477</name>
</gene>
<dbReference type="Proteomes" id="UP000606974">
    <property type="component" value="Unassembled WGS sequence"/>
</dbReference>
<feature type="compositionally biased region" description="Basic residues" evidence="1">
    <location>
        <begin position="224"/>
        <end position="238"/>
    </location>
</feature>
<dbReference type="AlphaFoldDB" id="A0A8H7E4I2"/>
<comment type="caution">
    <text evidence="2">The sequence shown here is derived from an EMBL/GenBank/DDBJ whole genome shotgun (WGS) entry which is preliminary data.</text>
</comment>
<dbReference type="OrthoDB" id="10352716at2759"/>
<keyword evidence="3" id="KW-1185">Reference proteome</keyword>
<proteinExistence type="predicted"/>
<feature type="region of interest" description="Disordered" evidence="1">
    <location>
        <begin position="180"/>
        <end position="238"/>
    </location>
</feature>
<organism evidence="2 3">
    <name type="scientific">Endocarpon pusillum</name>
    <dbReference type="NCBI Taxonomy" id="364733"/>
    <lineage>
        <taxon>Eukaryota</taxon>
        <taxon>Fungi</taxon>
        <taxon>Dikarya</taxon>
        <taxon>Ascomycota</taxon>
        <taxon>Pezizomycotina</taxon>
        <taxon>Eurotiomycetes</taxon>
        <taxon>Chaetothyriomycetidae</taxon>
        <taxon>Verrucariales</taxon>
        <taxon>Verrucariaceae</taxon>
        <taxon>Endocarpon</taxon>
    </lineage>
</organism>
<name>A0A8H7E4I2_9EURO</name>
<dbReference type="EMBL" id="JAACFV010000046">
    <property type="protein sequence ID" value="KAF7509082.1"/>
    <property type="molecule type" value="Genomic_DNA"/>
</dbReference>
<evidence type="ECO:0000313" key="2">
    <source>
        <dbReference type="EMBL" id="KAF7509082.1"/>
    </source>
</evidence>
<sequence>MPSKSAGSSGSDTSQTRSRSGDSSSGASQYPRPPSHPKRIPDLFELPRRRSYDPWLDEAKRNLLRRQADFFNRVDGRRPFNHTRDVDKELKQALINTSVNTTKEEKREIRRWAIHHHIIELMKICRHPRERRKMLDRHLQALLSVQDDDGGDNMWVLQGVAQFSLALEKQDMEIINLEQGDSQPEGPARAGAEQGELQAARQTSSDAGSGVGGSDHRVPSQHRGGARPRQRVPRVRAG</sequence>
<feature type="compositionally biased region" description="Low complexity" evidence="1">
    <location>
        <begin position="1"/>
        <end position="29"/>
    </location>
</feature>
<feature type="region of interest" description="Disordered" evidence="1">
    <location>
        <begin position="1"/>
        <end position="41"/>
    </location>
</feature>